<feature type="region of interest" description="Disordered" evidence="1">
    <location>
        <begin position="304"/>
        <end position="328"/>
    </location>
</feature>
<dbReference type="InterPro" id="IPR001119">
    <property type="entry name" value="SLH_dom"/>
</dbReference>
<feature type="signal peptide" evidence="2">
    <location>
        <begin position="1"/>
        <end position="25"/>
    </location>
</feature>
<evidence type="ECO:0000256" key="1">
    <source>
        <dbReference type="SAM" id="MobiDB-lite"/>
    </source>
</evidence>
<feature type="domain" description="SLH" evidence="3">
    <location>
        <begin position="151"/>
        <end position="214"/>
    </location>
</feature>
<name>A0ABW3DHH6_9BACL</name>
<feature type="chain" id="PRO_5045968412" evidence="2">
    <location>
        <begin position="26"/>
        <end position="328"/>
    </location>
</feature>
<dbReference type="Proteomes" id="UP001597120">
    <property type="component" value="Unassembled WGS sequence"/>
</dbReference>
<dbReference type="Pfam" id="PF14343">
    <property type="entry name" value="PrcB_C"/>
    <property type="match status" value="1"/>
</dbReference>
<sequence length="328" mass="36711">MKNKRGIALTLLMVFVLIIAPAAWAFSDISQDPSEAEIRALHQDGIISGISETEFMPKGKLNYAQGVHLIVNALDLNIDEIKFIKEPKASDYFSQVPDDAWYAASLMIAQLNGLPLAKDLDPEQRLTREQFADLLYKAVELTGDYAFIEIYMSFADEEQVDKEYMTSIQRLLISNIAETNADGLFRPKDEITRSEASRMIHAARKFVKANKEHSPEPPAQNSEVELIMEKVNDQINKATVTWGMKGNSGYRVTIDRIEFQDEQATLYYTLHEPIPGHMYAQVMTEAKAETYVDSRYTVVIEPNLSSGVSSPAFPGESSSTSAEAQAKQ</sequence>
<evidence type="ECO:0000313" key="5">
    <source>
        <dbReference type="Proteomes" id="UP001597120"/>
    </source>
</evidence>
<dbReference type="RefSeq" id="WP_186328321.1">
    <property type="nucleotide sequence ID" value="NZ_JBHTIU010000095.1"/>
</dbReference>
<evidence type="ECO:0000256" key="2">
    <source>
        <dbReference type="SAM" id="SignalP"/>
    </source>
</evidence>
<evidence type="ECO:0000313" key="4">
    <source>
        <dbReference type="EMBL" id="MFD0871967.1"/>
    </source>
</evidence>
<keyword evidence="2" id="KW-0732">Signal</keyword>
<feature type="domain" description="SLH" evidence="3">
    <location>
        <begin position="89"/>
        <end position="149"/>
    </location>
</feature>
<keyword evidence="5" id="KW-1185">Reference proteome</keyword>
<feature type="compositionally biased region" description="Polar residues" evidence="1">
    <location>
        <begin position="316"/>
        <end position="328"/>
    </location>
</feature>
<dbReference type="EMBL" id="JBHTIU010000095">
    <property type="protein sequence ID" value="MFD0871967.1"/>
    <property type="molecule type" value="Genomic_DNA"/>
</dbReference>
<dbReference type="InterPro" id="IPR025748">
    <property type="entry name" value="PrcB_C_dom"/>
</dbReference>
<protein>
    <submittedName>
        <fullName evidence="4">S-layer homology domain-containing protein</fullName>
    </submittedName>
</protein>
<accession>A0ABW3DHH6</accession>
<dbReference type="PROSITE" id="PS51272">
    <property type="entry name" value="SLH"/>
    <property type="match status" value="3"/>
</dbReference>
<reference evidence="5" key="1">
    <citation type="journal article" date="2019" name="Int. J. Syst. Evol. Microbiol.">
        <title>The Global Catalogue of Microorganisms (GCM) 10K type strain sequencing project: providing services to taxonomists for standard genome sequencing and annotation.</title>
        <authorList>
            <consortium name="The Broad Institute Genomics Platform"/>
            <consortium name="The Broad Institute Genome Sequencing Center for Infectious Disease"/>
            <person name="Wu L."/>
            <person name="Ma J."/>
        </authorList>
    </citation>
    <scope>NUCLEOTIDE SEQUENCE [LARGE SCALE GENOMIC DNA]</scope>
    <source>
        <strain evidence="5">CCUG 57263</strain>
    </source>
</reference>
<comment type="caution">
    <text evidence="4">The sequence shown here is derived from an EMBL/GenBank/DDBJ whole genome shotgun (WGS) entry which is preliminary data.</text>
</comment>
<feature type="domain" description="SLH" evidence="3">
    <location>
        <begin position="21"/>
        <end position="84"/>
    </location>
</feature>
<evidence type="ECO:0000259" key="3">
    <source>
        <dbReference type="PROSITE" id="PS51272"/>
    </source>
</evidence>
<gene>
    <name evidence="4" type="ORF">ACFQ03_22820</name>
</gene>
<dbReference type="Pfam" id="PF00395">
    <property type="entry name" value="SLH"/>
    <property type="match status" value="2"/>
</dbReference>
<organism evidence="4 5">
    <name type="scientific">Paenibacillus residui</name>
    <dbReference type="NCBI Taxonomy" id="629724"/>
    <lineage>
        <taxon>Bacteria</taxon>
        <taxon>Bacillati</taxon>
        <taxon>Bacillota</taxon>
        <taxon>Bacilli</taxon>
        <taxon>Bacillales</taxon>
        <taxon>Paenibacillaceae</taxon>
        <taxon>Paenibacillus</taxon>
    </lineage>
</organism>
<proteinExistence type="predicted"/>